<feature type="region of interest" description="Disordered" evidence="7">
    <location>
        <begin position="786"/>
        <end position="811"/>
    </location>
</feature>
<comment type="catalytic activity">
    <reaction evidence="1">
        <text>ATP + protein L-histidine = ADP + protein N-phospho-L-histidine.</text>
        <dbReference type="EC" id="2.7.13.3"/>
    </reaction>
</comment>
<dbReference type="Gene3D" id="3.30.450.40">
    <property type="match status" value="1"/>
</dbReference>
<sequence>SGLRVPFFPKADAAVLTSKHALPLTRPKTVGPIFDPDNIDQPIGPWAWNAATAFYPKTEPYAPASIPEQPTGSTTPYLRAFLAENERLRLSMLWYYTRDILKEEEFLSGLQEKAYLAQESTGWEFAVIGILDVNVYIRLATVGLQLGILPRGETICAHTVTQPPGSVFLLPNMMEDWRFQKSPYLELGGLRAYAGAPLRLQNEFGECVGLGSLCVASSTSEEPLTKTQQQALVRLADWVVSDLVQCARARRQRERRQMSELISIAQKETDDTVSEEPVLRILKATYPDAKVSLQSAKATHLEVEGREPVPISDFADDIWEDIDYLDDFISNSNHLELPSNRTVRIITAPCESVSGSSLLVVEAKDFHHVFDDVDSWFVQTCAGMFSQLWRKRLLIEAMKAKEKFLRGFSHQLRTPIHGILGSVELLAEELQSRNLGEFVLPMMEGKSADSREPSMYLNLIKMAGRDLTAIVNNMITLNRWSDIAIQDRKHAMHTFKELETEIGNELLKLTSGDTRYKTSIFFTHNFPPVCESFQTDLDVLRDSLLPLVINAIQHTPRGIVSIIASINLDRNQLIFDVKDTGQGIHLDHQERIFEPYEKVDVHSAGAGLGLTLAVKFATLLHGSVDLISSDIDCGSHFRAIFREVECVCLPQPLQPLASNLNGLPSQFFNLATGFEGESLCDHFSTFLCRNGFTPSDDITTSLVVLDVVPDLEQHRTHLSQIPTEQVAICLVPSSEAVPALEETTDNVIYANGPFTTSYMSSVLEEAQTLLLKIKASRLRLQQSNTDLIPPTSINEAPNPDKASSSQPLTINSVSDTNMSLTSQPDTAASVELTVATPRIPILTPYFNSTALIVDDNVVNLHIMEMYCRKRGIQSYSATDGLQAIKIFSQRQASAASGDGTAIELVFMDLQMPVCDGIEATQQIRSLEKRNKWRRSLFFVMTGQDSPSDRIAANDAGVDEYFVKPVVIKQLDRVIKSYFPAFEAR</sequence>
<dbReference type="Gene3D" id="1.10.287.130">
    <property type="match status" value="1"/>
</dbReference>
<evidence type="ECO:0000259" key="8">
    <source>
        <dbReference type="PROSITE" id="PS50109"/>
    </source>
</evidence>
<dbReference type="InterPro" id="IPR005467">
    <property type="entry name" value="His_kinase_dom"/>
</dbReference>
<evidence type="ECO:0000256" key="6">
    <source>
        <dbReference type="PROSITE-ProRule" id="PRU00169"/>
    </source>
</evidence>
<feature type="domain" description="Response regulatory" evidence="9">
    <location>
        <begin position="849"/>
        <end position="978"/>
    </location>
</feature>
<dbReference type="Pfam" id="PF00512">
    <property type="entry name" value="HisKA"/>
    <property type="match status" value="1"/>
</dbReference>
<dbReference type="Proteomes" id="UP001147746">
    <property type="component" value="Unassembled WGS sequence"/>
</dbReference>
<dbReference type="SUPFAM" id="SSF47384">
    <property type="entry name" value="Homodimeric domain of signal transducing histidine kinase"/>
    <property type="match status" value="1"/>
</dbReference>
<keyword evidence="5 10" id="KW-0418">Kinase</keyword>
<evidence type="ECO:0000256" key="3">
    <source>
        <dbReference type="ARBA" id="ARBA00022553"/>
    </source>
</evidence>
<dbReference type="InterPro" id="IPR001789">
    <property type="entry name" value="Sig_transdc_resp-reg_receiver"/>
</dbReference>
<evidence type="ECO:0000256" key="7">
    <source>
        <dbReference type="SAM" id="MobiDB-lite"/>
    </source>
</evidence>
<evidence type="ECO:0000256" key="1">
    <source>
        <dbReference type="ARBA" id="ARBA00000085"/>
    </source>
</evidence>
<dbReference type="EC" id="2.7.13.3" evidence="2"/>
<dbReference type="SUPFAM" id="SSF52172">
    <property type="entry name" value="CheY-like"/>
    <property type="match status" value="1"/>
</dbReference>
<dbReference type="SUPFAM" id="SSF55874">
    <property type="entry name" value="ATPase domain of HSP90 chaperone/DNA topoisomerase II/histidine kinase"/>
    <property type="match status" value="1"/>
</dbReference>
<dbReference type="PRINTS" id="PR00344">
    <property type="entry name" value="BCTRLSENSOR"/>
</dbReference>
<dbReference type="SMART" id="SM00387">
    <property type="entry name" value="HATPase_c"/>
    <property type="match status" value="1"/>
</dbReference>
<dbReference type="InterPro" id="IPR011006">
    <property type="entry name" value="CheY-like_superfamily"/>
</dbReference>
<evidence type="ECO:0000259" key="9">
    <source>
        <dbReference type="PROSITE" id="PS50110"/>
    </source>
</evidence>
<dbReference type="CDD" id="cd17546">
    <property type="entry name" value="REC_hyHK_CKI1_RcsC-like"/>
    <property type="match status" value="1"/>
</dbReference>
<dbReference type="AlphaFoldDB" id="A0A9W9PX37"/>
<comment type="caution">
    <text evidence="10">The sequence shown here is derived from an EMBL/GenBank/DDBJ whole genome shotgun (WGS) entry which is preliminary data.</text>
</comment>
<protein>
    <recommendedName>
        <fullName evidence="2">histidine kinase</fullName>
        <ecNumber evidence="2">2.7.13.3</ecNumber>
    </recommendedName>
</protein>
<dbReference type="Gene3D" id="3.40.50.2300">
    <property type="match status" value="1"/>
</dbReference>
<evidence type="ECO:0000313" key="11">
    <source>
        <dbReference type="Proteomes" id="UP001147746"/>
    </source>
</evidence>
<dbReference type="InterPro" id="IPR036890">
    <property type="entry name" value="HATPase_C_sf"/>
</dbReference>
<dbReference type="SMART" id="SM00388">
    <property type="entry name" value="HisKA"/>
    <property type="match status" value="1"/>
</dbReference>
<dbReference type="PANTHER" id="PTHR43047">
    <property type="entry name" value="TWO-COMPONENT HISTIDINE PROTEIN KINASE"/>
    <property type="match status" value="1"/>
</dbReference>
<accession>A0A9W9PX37</accession>
<evidence type="ECO:0000256" key="4">
    <source>
        <dbReference type="ARBA" id="ARBA00022679"/>
    </source>
</evidence>
<feature type="domain" description="Histidine kinase" evidence="8">
    <location>
        <begin position="407"/>
        <end position="645"/>
    </location>
</feature>
<proteinExistence type="predicted"/>
<dbReference type="GO" id="GO:0005886">
    <property type="term" value="C:plasma membrane"/>
    <property type="evidence" value="ECO:0007669"/>
    <property type="project" value="TreeGrafter"/>
</dbReference>
<gene>
    <name evidence="10" type="ORF">N7476_005391</name>
</gene>
<dbReference type="PROSITE" id="PS50110">
    <property type="entry name" value="RESPONSE_REGULATORY"/>
    <property type="match status" value="1"/>
</dbReference>
<dbReference type="Pfam" id="PF00072">
    <property type="entry name" value="Response_reg"/>
    <property type="match status" value="1"/>
</dbReference>
<dbReference type="PANTHER" id="PTHR43047:SF72">
    <property type="entry name" value="OSMOSENSING HISTIDINE PROTEIN KINASE SLN1"/>
    <property type="match status" value="1"/>
</dbReference>
<evidence type="ECO:0000256" key="5">
    <source>
        <dbReference type="ARBA" id="ARBA00022777"/>
    </source>
</evidence>
<dbReference type="InterPro" id="IPR003661">
    <property type="entry name" value="HisK_dim/P_dom"/>
</dbReference>
<feature type="modified residue" description="4-aspartylphosphate" evidence="6">
    <location>
        <position position="908"/>
    </location>
</feature>
<reference evidence="10" key="2">
    <citation type="journal article" date="2023" name="IMA Fungus">
        <title>Comparative genomic study of the Penicillium genus elucidates a diverse pangenome and 15 lateral gene transfer events.</title>
        <authorList>
            <person name="Petersen C."/>
            <person name="Sorensen T."/>
            <person name="Nielsen M.R."/>
            <person name="Sondergaard T.E."/>
            <person name="Sorensen J.L."/>
            <person name="Fitzpatrick D.A."/>
            <person name="Frisvad J.C."/>
            <person name="Nielsen K.L."/>
        </authorList>
    </citation>
    <scope>NUCLEOTIDE SEQUENCE</scope>
    <source>
        <strain evidence="10">IBT 21472</strain>
    </source>
</reference>
<dbReference type="CDD" id="cd00082">
    <property type="entry name" value="HisKA"/>
    <property type="match status" value="1"/>
</dbReference>
<dbReference type="GO" id="GO:0009927">
    <property type="term" value="F:histidine phosphotransfer kinase activity"/>
    <property type="evidence" value="ECO:0007669"/>
    <property type="project" value="TreeGrafter"/>
</dbReference>
<reference evidence="10" key="1">
    <citation type="submission" date="2022-12" db="EMBL/GenBank/DDBJ databases">
        <authorList>
            <person name="Petersen C."/>
        </authorList>
    </citation>
    <scope>NUCLEOTIDE SEQUENCE</scope>
    <source>
        <strain evidence="10">IBT 21472</strain>
    </source>
</reference>
<dbReference type="InterPro" id="IPR003594">
    <property type="entry name" value="HATPase_dom"/>
</dbReference>
<dbReference type="SUPFAM" id="SSF55781">
    <property type="entry name" value="GAF domain-like"/>
    <property type="match status" value="1"/>
</dbReference>
<keyword evidence="3 6" id="KW-0597">Phosphoprotein</keyword>
<dbReference type="GO" id="GO:0000155">
    <property type="term" value="F:phosphorelay sensor kinase activity"/>
    <property type="evidence" value="ECO:0007669"/>
    <property type="project" value="InterPro"/>
</dbReference>
<organism evidence="10 11">
    <name type="scientific">Penicillium atrosanguineum</name>
    <dbReference type="NCBI Taxonomy" id="1132637"/>
    <lineage>
        <taxon>Eukaryota</taxon>
        <taxon>Fungi</taxon>
        <taxon>Dikarya</taxon>
        <taxon>Ascomycota</taxon>
        <taxon>Pezizomycotina</taxon>
        <taxon>Eurotiomycetes</taxon>
        <taxon>Eurotiomycetidae</taxon>
        <taxon>Eurotiales</taxon>
        <taxon>Aspergillaceae</taxon>
        <taxon>Penicillium</taxon>
    </lineage>
</organism>
<dbReference type="InterPro" id="IPR004358">
    <property type="entry name" value="Sig_transdc_His_kin-like_C"/>
</dbReference>
<dbReference type="InterPro" id="IPR029016">
    <property type="entry name" value="GAF-like_dom_sf"/>
</dbReference>
<dbReference type="Pfam" id="PF02518">
    <property type="entry name" value="HATPase_c"/>
    <property type="match status" value="1"/>
</dbReference>
<dbReference type="Gene3D" id="3.30.565.10">
    <property type="entry name" value="Histidine kinase-like ATPase, C-terminal domain"/>
    <property type="match status" value="1"/>
</dbReference>
<dbReference type="SMART" id="SM00448">
    <property type="entry name" value="REC"/>
    <property type="match status" value="1"/>
</dbReference>
<dbReference type="InterPro" id="IPR036097">
    <property type="entry name" value="HisK_dim/P_sf"/>
</dbReference>
<feature type="non-terminal residue" evidence="10">
    <location>
        <position position="1"/>
    </location>
</feature>
<evidence type="ECO:0000256" key="2">
    <source>
        <dbReference type="ARBA" id="ARBA00012438"/>
    </source>
</evidence>
<evidence type="ECO:0000313" key="10">
    <source>
        <dbReference type="EMBL" id="KAJ5315084.1"/>
    </source>
</evidence>
<keyword evidence="4" id="KW-0808">Transferase</keyword>
<keyword evidence="11" id="KW-1185">Reference proteome</keyword>
<dbReference type="EMBL" id="JAPZBO010000005">
    <property type="protein sequence ID" value="KAJ5315084.1"/>
    <property type="molecule type" value="Genomic_DNA"/>
</dbReference>
<name>A0A9W9PX37_9EURO</name>
<dbReference type="PROSITE" id="PS50109">
    <property type="entry name" value="HIS_KIN"/>
    <property type="match status" value="1"/>
</dbReference>